<organism evidence="5 6">
    <name type="scientific">Facklamia hominis</name>
    <dbReference type="NCBI Taxonomy" id="178214"/>
    <lineage>
        <taxon>Bacteria</taxon>
        <taxon>Bacillati</taxon>
        <taxon>Bacillota</taxon>
        <taxon>Bacilli</taxon>
        <taxon>Lactobacillales</taxon>
        <taxon>Aerococcaceae</taxon>
        <taxon>Facklamia</taxon>
    </lineage>
</organism>
<dbReference type="CDD" id="cd07377">
    <property type="entry name" value="WHTH_GntR"/>
    <property type="match status" value="1"/>
</dbReference>
<dbReference type="SMART" id="SM00345">
    <property type="entry name" value="HTH_GNTR"/>
    <property type="match status" value="1"/>
</dbReference>
<dbReference type="PANTHER" id="PTHR38445">
    <property type="entry name" value="HTH-TYPE TRANSCRIPTIONAL REPRESSOR YTRA"/>
    <property type="match status" value="1"/>
</dbReference>
<dbReference type="Proteomes" id="UP001229251">
    <property type="component" value="Unassembled WGS sequence"/>
</dbReference>
<keyword evidence="3" id="KW-0804">Transcription</keyword>
<feature type="domain" description="HTH gntR-type" evidence="4">
    <location>
        <begin position="7"/>
        <end position="75"/>
    </location>
</feature>
<evidence type="ECO:0000256" key="2">
    <source>
        <dbReference type="ARBA" id="ARBA00023125"/>
    </source>
</evidence>
<dbReference type="Pfam" id="PF00392">
    <property type="entry name" value="GntR"/>
    <property type="match status" value="1"/>
</dbReference>
<dbReference type="SUPFAM" id="SSF46785">
    <property type="entry name" value="Winged helix' DNA-binding domain"/>
    <property type="match status" value="1"/>
</dbReference>
<reference evidence="5" key="1">
    <citation type="submission" date="2023-05" db="EMBL/GenBank/DDBJ databases">
        <title>Cataloging the Phylogenetic Diversity of Human Bladder Bacteria.</title>
        <authorList>
            <person name="Du J."/>
        </authorList>
    </citation>
    <scope>NUCLEOTIDE SEQUENCE</scope>
    <source>
        <strain evidence="5">UMB1231</strain>
    </source>
</reference>
<keyword evidence="2" id="KW-0238">DNA-binding</keyword>
<evidence type="ECO:0000259" key="4">
    <source>
        <dbReference type="PROSITE" id="PS50949"/>
    </source>
</evidence>
<proteinExistence type="predicted"/>
<keyword evidence="1" id="KW-0805">Transcription regulation</keyword>
<dbReference type="GO" id="GO:0003700">
    <property type="term" value="F:DNA-binding transcription factor activity"/>
    <property type="evidence" value="ECO:0007669"/>
    <property type="project" value="InterPro"/>
</dbReference>
<protein>
    <submittedName>
        <fullName evidence="5">GntR family transcriptional regulator</fullName>
    </submittedName>
</protein>
<dbReference type="GO" id="GO:0003677">
    <property type="term" value="F:DNA binding"/>
    <property type="evidence" value="ECO:0007669"/>
    <property type="project" value="UniProtKB-KW"/>
</dbReference>
<evidence type="ECO:0000256" key="3">
    <source>
        <dbReference type="ARBA" id="ARBA00023163"/>
    </source>
</evidence>
<dbReference type="PROSITE" id="PS50949">
    <property type="entry name" value="HTH_GNTR"/>
    <property type="match status" value="1"/>
</dbReference>
<comment type="caution">
    <text evidence="5">The sequence shown here is derived from an EMBL/GenBank/DDBJ whole genome shotgun (WGS) entry which is preliminary data.</text>
</comment>
<dbReference type="RefSeq" id="WP_070609128.1">
    <property type="nucleotide sequence ID" value="NZ_CAUPDI010000017.1"/>
</dbReference>
<dbReference type="EMBL" id="JASOOE010000011">
    <property type="protein sequence ID" value="MDK7187598.1"/>
    <property type="molecule type" value="Genomic_DNA"/>
</dbReference>
<accession>A0AAJ1Q4M8</accession>
<dbReference type="InterPro" id="IPR036388">
    <property type="entry name" value="WH-like_DNA-bd_sf"/>
</dbReference>
<dbReference type="InterPro" id="IPR000524">
    <property type="entry name" value="Tscrpt_reg_HTH_GntR"/>
</dbReference>
<dbReference type="InterPro" id="IPR036390">
    <property type="entry name" value="WH_DNA-bd_sf"/>
</dbReference>
<dbReference type="PANTHER" id="PTHR38445:SF9">
    <property type="entry name" value="HTH-TYPE TRANSCRIPTIONAL REPRESSOR YTRA"/>
    <property type="match status" value="1"/>
</dbReference>
<name>A0AAJ1Q4M8_9LACT</name>
<evidence type="ECO:0000313" key="6">
    <source>
        <dbReference type="Proteomes" id="UP001229251"/>
    </source>
</evidence>
<dbReference type="AlphaFoldDB" id="A0AAJ1Q4M8"/>
<dbReference type="Gene3D" id="1.10.10.10">
    <property type="entry name" value="Winged helix-like DNA-binding domain superfamily/Winged helix DNA-binding domain"/>
    <property type="match status" value="1"/>
</dbReference>
<evidence type="ECO:0000313" key="5">
    <source>
        <dbReference type="EMBL" id="MDK7187598.1"/>
    </source>
</evidence>
<gene>
    <name evidence="5" type="ORF">QP433_06355</name>
</gene>
<sequence length="123" mass="14362">MEWNDKLPVYQQMKEYFIDAILAGTYPLGSELPSRRAIASEFKVNPNTVQRAFKAMEEEGVIVTLANVPSQVTQDQLLLNRLRRQRLRQAIEQFYRQVQALNVDEKVMFQALEDYLEEEASHD</sequence>
<evidence type="ECO:0000256" key="1">
    <source>
        <dbReference type="ARBA" id="ARBA00023015"/>
    </source>
</evidence>